<gene>
    <name evidence="2" type="ORF">HPMG_00302</name>
</gene>
<evidence type="ECO:0000313" key="2">
    <source>
        <dbReference type="EMBL" id="EEQ62845.1"/>
    </source>
</evidence>
<evidence type="ECO:0000313" key="3">
    <source>
        <dbReference type="Proteomes" id="UP000003953"/>
    </source>
</evidence>
<reference evidence="3" key="1">
    <citation type="journal article" date="2014" name="Genome Announc.">
        <title>Draft genome sequences of six enterohepatic helicobacter species isolated from humans and one from rhesus macaques.</title>
        <authorList>
            <person name="Shen Z."/>
            <person name="Sheh A."/>
            <person name="Young S.K."/>
            <person name="Abouelliel A."/>
            <person name="Ward D.V."/>
            <person name="Earl A.M."/>
            <person name="Fox J.G."/>
        </authorList>
    </citation>
    <scope>NUCLEOTIDE SEQUENCE [LARGE SCALE GENOMIC DNA]</scope>
    <source>
        <strain evidence="3">MIT 98-5489</strain>
    </source>
</reference>
<dbReference type="HOGENOM" id="CLU_2329862_0_0_7"/>
<dbReference type="EMBL" id="DS990441">
    <property type="protein sequence ID" value="EEQ62845.1"/>
    <property type="molecule type" value="Genomic_DNA"/>
</dbReference>
<sequence>MCYNSSFGGIMPNKQEEIEAIKLNIIKYHLSNFCKRNSRTLGLLFKALIQSEKTNHIQKTANHTTPPNTKTSPKSSTKKTQTNQNIPNKTDTIHLEELKLDIPTPKPPLNIEG</sequence>
<keyword evidence="3" id="KW-1185">Reference proteome</keyword>
<proteinExistence type="predicted"/>
<dbReference type="AlphaFoldDB" id="C5EY75"/>
<organism evidence="2 3">
    <name type="scientific">Helicobacter pullorum MIT 98-5489</name>
    <dbReference type="NCBI Taxonomy" id="537972"/>
    <lineage>
        <taxon>Bacteria</taxon>
        <taxon>Pseudomonadati</taxon>
        <taxon>Campylobacterota</taxon>
        <taxon>Epsilonproteobacteria</taxon>
        <taxon>Campylobacterales</taxon>
        <taxon>Helicobacteraceae</taxon>
        <taxon>Helicobacter</taxon>
    </lineage>
</organism>
<dbReference type="Proteomes" id="UP000003953">
    <property type="component" value="Unassembled WGS sequence"/>
</dbReference>
<feature type="region of interest" description="Disordered" evidence="1">
    <location>
        <begin position="56"/>
        <end position="91"/>
    </location>
</feature>
<name>C5EY75_9HELI</name>
<protein>
    <submittedName>
        <fullName evidence="2">Uncharacterized protein</fullName>
    </submittedName>
</protein>
<evidence type="ECO:0000256" key="1">
    <source>
        <dbReference type="SAM" id="MobiDB-lite"/>
    </source>
</evidence>
<accession>C5EY75</accession>
<feature type="compositionally biased region" description="Low complexity" evidence="1">
    <location>
        <begin position="64"/>
        <end position="85"/>
    </location>
</feature>